<keyword evidence="2" id="KW-1185">Reference proteome</keyword>
<sequence>MTGQSDIKAVIFDIGGVVVGSPLVAINEYEQSRGLPHQYLNVAITAQGKEGSFQRFERNELDLLSFYHLFGKELSDTKVNNSHYVTYCRSRKLDVPALPDKLDVDGRELFGLMMQKSLTVDPLVANAIISLRASGRFKVAALTNNFAPPTESSLQAQGQTGADKARASPSLEEELEHLGLGSARKNIESMFDFFIQSSVVGMRKPDPNFYRYTLNLLQVKPSEVVFLDDIGINLKAAQAFGIKTIRVQPTSSIPALRELEKVTGIRLLPESSRKSNSSNL</sequence>
<protein>
    <submittedName>
        <fullName evidence="1">HAD-like protein</fullName>
    </submittedName>
</protein>
<accession>A0ACD0P5I9</accession>
<organism evidence="1 2">
    <name type="scientific">Violaceomyces palustris</name>
    <dbReference type="NCBI Taxonomy" id="1673888"/>
    <lineage>
        <taxon>Eukaryota</taxon>
        <taxon>Fungi</taxon>
        <taxon>Dikarya</taxon>
        <taxon>Basidiomycota</taxon>
        <taxon>Ustilaginomycotina</taxon>
        <taxon>Ustilaginomycetes</taxon>
        <taxon>Violaceomycetales</taxon>
        <taxon>Violaceomycetaceae</taxon>
        <taxon>Violaceomyces</taxon>
    </lineage>
</organism>
<dbReference type="EMBL" id="KZ819732">
    <property type="protein sequence ID" value="PWN53299.1"/>
    <property type="molecule type" value="Genomic_DNA"/>
</dbReference>
<reference evidence="1 2" key="1">
    <citation type="journal article" date="2018" name="Mol. Biol. Evol.">
        <title>Broad Genomic Sampling Reveals a Smut Pathogenic Ancestry of the Fungal Clade Ustilaginomycotina.</title>
        <authorList>
            <person name="Kijpornyongpan T."/>
            <person name="Mondo S.J."/>
            <person name="Barry K."/>
            <person name="Sandor L."/>
            <person name="Lee J."/>
            <person name="Lipzen A."/>
            <person name="Pangilinan J."/>
            <person name="LaButti K."/>
            <person name="Hainaut M."/>
            <person name="Henrissat B."/>
            <person name="Grigoriev I.V."/>
            <person name="Spatafora J.W."/>
            <person name="Aime M.C."/>
        </authorList>
    </citation>
    <scope>NUCLEOTIDE SEQUENCE [LARGE SCALE GENOMIC DNA]</scope>
    <source>
        <strain evidence="1 2">SA 807</strain>
    </source>
</reference>
<gene>
    <name evidence="1" type="ORF">IE53DRAFT_310481</name>
</gene>
<name>A0ACD0P5I9_9BASI</name>
<evidence type="ECO:0000313" key="1">
    <source>
        <dbReference type="EMBL" id="PWN53299.1"/>
    </source>
</evidence>
<evidence type="ECO:0000313" key="2">
    <source>
        <dbReference type="Proteomes" id="UP000245626"/>
    </source>
</evidence>
<proteinExistence type="predicted"/>
<dbReference type="Proteomes" id="UP000245626">
    <property type="component" value="Unassembled WGS sequence"/>
</dbReference>